<dbReference type="PANTHER" id="PTHR43673:SF10">
    <property type="entry name" value="NADH DEHYDROGENASE_NAD(P)H NITROREDUCTASE XCC3605-RELATED"/>
    <property type="match status" value="1"/>
</dbReference>
<keyword evidence="3" id="KW-0560">Oxidoreductase</keyword>
<evidence type="ECO:0000313" key="8">
    <source>
        <dbReference type="Proteomes" id="UP000448292"/>
    </source>
</evidence>
<feature type="domain" description="4Fe-4S ferredoxin-type" evidence="6">
    <location>
        <begin position="10"/>
        <end position="39"/>
    </location>
</feature>
<dbReference type="Pfam" id="PF13187">
    <property type="entry name" value="Fer4_9"/>
    <property type="match status" value="1"/>
</dbReference>
<dbReference type="PROSITE" id="PS00198">
    <property type="entry name" value="4FE4S_FER_1"/>
    <property type="match status" value="1"/>
</dbReference>
<keyword evidence="8" id="KW-1185">Reference proteome</keyword>
<dbReference type="PANTHER" id="PTHR43673">
    <property type="entry name" value="NAD(P)H NITROREDUCTASE YDGI-RELATED"/>
    <property type="match status" value="1"/>
</dbReference>
<reference evidence="7 8" key="1">
    <citation type="submission" date="2018-06" db="EMBL/GenBank/DDBJ databases">
        <title>Complete genome of Desulfovibrio indonesiensis P37SLT.</title>
        <authorList>
            <person name="Crispim J.S."/>
            <person name="Vidigal P.M.P."/>
            <person name="Silva L.C.F."/>
            <person name="Laguardia C.N."/>
            <person name="Araujo L.C."/>
            <person name="Dias R.S."/>
            <person name="Sousa M.P."/>
            <person name="Paula S.O."/>
            <person name="Silva C."/>
        </authorList>
    </citation>
    <scope>NUCLEOTIDE SEQUENCE [LARGE SCALE GENOMIC DNA]</scope>
    <source>
        <strain evidence="7 8">P37SLT</strain>
    </source>
</reference>
<keyword evidence="4" id="KW-0408">Iron</keyword>
<dbReference type="GO" id="GO:0016491">
    <property type="term" value="F:oxidoreductase activity"/>
    <property type="evidence" value="ECO:0007669"/>
    <property type="project" value="UniProtKB-KW"/>
</dbReference>
<dbReference type="Proteomes" id="UP000448292">
    <property type="component" value="Unassembled WGS sequence"/>
</dbReference>
<name>A0A7M3MDA8_9BACT</name>
<evidence type="ECO:0000256" key="2">
    <source>
        <dbReference type="ARBA" id="ARBA00022723"/>
    </source>
</evidence>
<accession>A0A7M3MDA8</accession>
<dbReference type="CDD" id="cd02143">
    <property type="entry name" value="nitroreductase_FeS-like"/>
    <property type="match status" value="1"/>
</dbReference>
<dbReference type="OrthoDB" id="368873at2"/>
<dbReference type="SUPFAM" id="SSF54862">
    <property type="entry name" value="4Fe-4S ferredoxins"/>
    <property type="match status" value="1"/>
</dbReference>
<feature type="domain" description="4Fe-4S ferredoxin-type" evidence="6">
    <location>
        <begin position="41"/>
        <end position="72"/>
    </location>
</feature>
<dbReference type="InterPro" id="IPR017896">
    <property type="entry name" value="4Fe4S_Fe-S-bd"/>
</dbReference>
<proteinExistence type="inferred from homology"/>
<comment type="similarity">
    <text evidence="1">Belongs to the nitroreductase family.</text>
</comment>
<dbReference type="GO" id="GO:0051536">
    <property type="term" value="F:iron-sulfur cluster binding"/>
    <property type="evidence" value="ECO:0007669"/>
    <property type="project" value="UniProtKB-KW"/>
</dbReference>
<evidence type="ECO:0000256" key="3">
    <source>
        <dbReference type="ARBA" id="ARBA00023002"/>
    </source>
</evidence>
<dbReference type="Gene3D" id="3.40.109.10">
    <property type="entry name" value="NADH Oxidase"/>
    <property type="match status" value="1"/>
</dbReference>
<evidence type="ECO:0000259" key="6">
    <source>
        <dbReference type="PROSITE" id="PS51379"/>
    </source>
</evidence>
<evidence type="ECO:0000313" key="7">
    <source>
        <dbReference type="EMBL" id="TVM15989.1"/>
    </source>
</evidence>
<protein>
    <submittedName>
        <fullName evidence="7">Nitroreductase</fullName>
    </submittedName>
</protein>
<keyword evidence="5" id="KW-0411">Iron-sulfur</keyword>
<comment type="caution">
    <text evidence="7">The sequence shown here is derived from an EMBL/GenBank/DDBJ whole genome shotgun (WGS) entry which is preliminary data.</text>
</comment>
<sequence>MHHNGAIHMSRIEIDYDKCVKDRFCIRACPYKLFADSGDGSPVLVENAEDLCIDCGHCLAVCPFGAIALNGVHQEELPDRAPSLDPSPESVEQLFTFRRSIRAYKKTPVERELLVKLAEIARFAPSAVNNQPVHWIMVDSKDVLTQIVSHTAAFMREQGVLPRLAEALDNGMDLILRDAPALAVAHAPSSALSPQVDCVIAATTMELAAASHGLGACWAGLLMRSANDCAPIRELLRLPEDHNAYAALMLGYPKLQYAKRPPRTPARITWI</sequence>
<dbReference type="Gene3D" id="3.30.70.20">
    <property type="match status" value="1"/>
</dbReference>
<dbReference type="InterPro" id="IPR000415">
    <property type="entry name" value="Nitroreductase-like"/>
</dbReference>
<keyword evidence="2" id="KW-0479">Metal-binding</keyword>
<evidence type="ECO:0000256" key="4">
    <source>
        <dbReference type="ARBA" id="ARBA00023004"/>
    </source>
</evidence>
<dbReference type="InterPro" id="IPR017900">
    <property type="entry name" value="4Fe4S_Fe_S_CS"/>
</dbReference>
<dbReference type="PROSITE" id="PS51379">
    <property type="entry name" value="4FE4S_FER_2"/>
    <property type="match status" value="2"/>
</dbReference>
<evidence type="ECO:0000256" key="5">
    <source>
        <dbReference type="ARBA" id="ARBA00023014"/>
    </source>
</evidence>
<dbReference type="EMBL" id="QMIE01000013">
    <property type="protein sequence ID" value="TVM15989.1"/>
    <property type="molecule type" value="Genomic_DNA"/>
</dbReference>
<dbReference type="AlphaFoldDB" id="A0A7M3MDA8"/>
<evidence type="ECO:0000256" key="1">
    <source>
        <dbReference type="ARBA" id="ARBA00007118"/>
    </source>
</evidence>
<dbReference type="Pfam" id="PF00881">
    <property type="entry name" value="Nitroreductase"/>
    <property type="match status" value="1"/>
</dbReference>
<organism evidence="7 8">
    <name type="scientific">Oceanidesulfovibrio indonesiensis</name>
    <dbReference type="NCBI Taxonomy" id="54767"/>
    <lineage>
        <taxon>Bacteria</taxon>
        <taxon>Pseudomonadati</taxon>
        <taxon>Thermodesulfobacteriota</taxon>
        <taxon>Desulfovibrionia</taxon>
        <taxon>Desulfovibrionales</taxon>
        <taxon>Desulfovibrionaceae</taxon>
        <taxon>Oceanidesulfovibrio</taxon>
    </lineage>
</organism>
<dbReference type="SUPFAM" id="SSF55469">
    <property type="entry name" value="FMN-dependent nitroreductase-like"/>
    <property type="match status" value="1"/>
</dbReference>
<dbReference type="InterPro" id="IPR029479">
    <property type="entry name" value="Nitroreductase"/>
</dbReference>
<gene>
    <name evidence="7" type="ORF">DPQ33_13555</name>
</gene>
<dbReference type="GO" id="GO:0046872">
    <property type="term" value="F:metal ion binding"/>
    <property type="evidence" value="ECO:0007669"/>
    <property type="project" value="UniProtKB-KW"/>
</dbReference>